<sequence length="106" mass="11823">GVDVWRDGELLVRDGSESEILDALGERNVVVVSPIGGQGFVFGRGNPQLSPAVLRRCDVEIVASRAKLDDLDSLRVDTDDPDLDTELRGWTKVRVGRFERRMMKVE</sequence>
<dbReference type="EMBL" id="JBHSWU010000560">
    <property type="protein sequence ID" value="MFC6725507.1"/>
    <property type="molecule type" value="Genomic_DNA"/>
</dbReference>
<gene>
    <name evidence="1" type="ORF">ACFQE1_14250</name>
</gene>
<protein>
    <submittedName>
        <fullName evidence="1">N-acetylglucosamine-1-phosphate uridyltransferase</fullName>
    </submittedName>
</protein>
<dbReference type="PANTHER" id="PTHR40697:SF2">
    <property type="entry name" value="ATP-NAD KINASE-RELATED"/>
    <property type="match status" value="1"/>
</dbReference>
<dbReference type="InterPro" id="IPR039065">
    <property type="entry name" value="AcoX-like"/>
</dbReference>
<reference evidence="1 2" key="1">
    <citation type="journal article" date="2019" name="Int. J. Syst. Evol. Microbiol.">
        <title>The Global Catalogue of Microorganisms (GCM) 10K type strain sequencing project: providing services to taxonomists for standard genome sequencing and annotation.</title>
        <authorList>
            <consortium name="The Broad Institute Genomics Platform"/>
            <consortium name="The Broad Institute Genome Sequencing Center for Infectious Disease"/>
            <person name="Wu L."/>
            <person name="Ma J."/>
        </authorList>
    </citation>
    <scope>NUCLEOTIDE SEQUENCE [LARGE SCALE GENOMIC DNA]</scope>
    <source>
        <strain evidence="1 2">NBRC 111368</strain>
    </source>
</reference>
<evidence type="ECO:0000313" key="2">
    <source>
        <dbReference type="Proteomes" id="UP001596328"/>
    </source>
</evidence>
<dbReference type="AlphaFoldDB" id="A0ABD5S1U5"/>
<evidence type="ECO:0000313" key="1">
    <source>
        <dbReference type="EMBL" id="MFC6725507.1"/>
    </source>
</evidence>
<dbReference type="PANTHER" id="PTHR40697">
    <property type="entry name" value="ACETOIN CATABOLISM PROTEIN X"/>
    <property type="match status" value="1"/>
</dbReference>
<dbReference type="Proteomes" id="UP001596328">
    <property type="component" value="Unassembled WGS sequence"/>
</dbReference>
<feature type="non-terminal residue" evidence="1">
    <location>
        <position position="1"/>
    </location>
</feature>
<organism evidence="1 2">
    <name type="scientific">Halobium palmae</name>
    <dbReference type="NCBI Taxonomy" id="1776492"/>
    <lineage>
        <taxon>Archaea</taxon>
        <taxon>Methanobacteriati</taxon>
        <taxon>Methanobacteriota</taxon>
        <taxon>Stenosarchaea group</taxon>
        <taxon>Halobacteria</taxon>
        <taxon>Halobacteriales</taxon>
        <taxon>Haloferacaceae</taxon>
        <taxon>Halobium</taxon>
    </lineage>
</organism>
<comment type="caution">
    <text evidence="1">The sequence shown here is derived from an EMBL/GenBank/DDBJ whole genome shotgun (WGS) entry which is preliminary data.</text>
</comment>
<proteinExistence type="predicted"/>
<keyword evidence="2" id="KW-1185">Reference proteome</keyword>
<accession>A0ABD5S1U5</accession>
<dbReference type="Pfam" id="PF20143">
    <property type="entry name" value="NAD_kinase_C"/>
    <property type="match status" value="1"/>
</dbReference>
<name>A0ABD5S1U5_9EURY</name>